<dbReference type="EMBL" id="NQMN01000001">
    <property type="protein sequence ID" value="PAF55271.1"/>
    <property type="molecule type" value="Genomic_DNA"/>
</dbReference>
<feature type="transmembrane region" description="Helical" evidence="1">
    <location>
        <begin position="21"/>
        <end position="44"/>
    </location>
</feature>
<dbReference type="InterPro" id="IPR005639">
    <property type="entry name" value="Pest_crys_dom_I"/>
</dbReference>
<evidence type="ECO:0000313" key="5">
    <source>
        <dbReference type="Proteomes" id="UP000216943"/>
    </source>
</evidence>
<keyword evidence="1" id="KW-0812">Transmembrane</keyword>
<organism evidence="4 5">
    <name type="scientific">Mycoplasmopsis agassizii</name>
    <dbReference type="NCBI Taxonomy" id="33922"/>
    <lineage>
        <taxon>Bacteria</taxon>
        <taxon>Bacillati</taxon>
        <taxon>Mycoplasmatota</taxon>
        <taxon>Mycoplasmoidales</taxon>
        <taxon>Metamycoplasmataceae</taxon>
        <taxon>Mycoplasmopsis</taxon>
    </lineage>
</organism>
<dbReference type="GO" id="GO:0090729">
    <property type="term" value="F:toxin activity"/>
    <property type="evidence" value="ECO:0007669"/>
    <property type="project" value="InterPro"/>
</dbReference>
<comment type="caution">
    <text evidence="4">The sequence shown here is derived from an EMBL/GenBank/DDBJ whole genome shotgun (WGS) entry which is preliminary data.</text>
</comment>
<proteinExistence type="predicted"/>
<dbReference type="EMBL" id="NQNY01000017">
    <property type="protein sequence ID" value="PAK20974.1"/>
    <property type="molecule type" value="Genomic_DNA"/>
</dbReference>
<evidence type="ECO:0000256" key="1">
    <source>
        <dbReference type="SAM" id="Phobius"/>
    </source>
</evidence>
<keyword evidence="1" id="KW-0472">Membrane</keyword>
<dbReference type="Proteomes" id="UP000217033">
    <property type="component" value="Unassembled WGS sequence"/>
</dbReference>
<keyword evidence="1" id="KW-1133">Transmembrane helix</keyword>
<name>A0A1W1WVD7_9BACT</name>
<keyword evidence="6" id="KW-1185">Reference proteome</keyword>
<protein>
    <recommendedName>
        <fullName evidence="2">Pesticidal crystal protein domain-containing protein</fullName>
    </recommendedName>
</protein>
<dbReference type="OrthoDB" id="9866429at2"/>
<evidence type="ECO:0000259" key="2">
    <source>
        <dbReference type="Pfam" id="PF03945"/>
    </source>
</evidence>
<dbReference type="GO" id="GO:0001907">
    <property type="term" value="P:symbiont-mediated killing of host cell"/>
    <property type="evidence" value="ECO:0007669"/>
    <property type="project" value="InterPro"/>
</dbReference>
<sequence length="133" mass="16393">MNEDNQSRTSESLFHLIKFALIATWIFLFIVILWSLVLVFYIIYWVHLSQFFEFPVWLIVTSLAILTFVLSIFWAYIWKYKRKLSYRRNHSKTKIKDEINDYLTTYTNQSYKGSIYNIYLLTKMYRLLKKWKF</sequence>
<reference evidence="4" key="2">
    <citation type="submission" date="2017-08" db="EMBL/GenBank/DDBJ databases">
        <authorList>
            <person name="de Groot N.N."/>
        </authorList>
    </citation>
    <scope>NUCLEOTIDE SEQUENCE [LARGE SCALE GENOMIC DNA]</scope>
    <source>
        <strain evidence="4">723</strain>
    </source>
</reference>
<gene>
    <name evidence="3" type="ORF">CJF60_01110</name>
    <name evidence="4" type="ORF">CJJ23_04505</name>
</gene>
<feature type="transmembrane region" description="Helical" evidence="1">
    <location>
        <begin position="56"/>
        <end position="78"/>
    </location>
</feature>
<accession>A0A1W1WVD7</accession>
<reference evidence="5 6" key="1">
    <citation type="submission" date="2017-08" db="EMBL/GenBank/DDBJ databases">
        <authorList>
            <person name="Alvarez-Ponce D."/>
            <person name="Weitzman C.L."/>
            <person name="Tillett R.L."/>
            <person name="Sandmeier F.C."/>
            <person name="Tracy C.R."/>
        </authorList>
    </citation>
    <scope>NUCLEOTIDE SEQUENCE [LARGE SCALE GENOMIC DNA]</scope>
    <source>
        <strain evidence="5">723</strain>
        <strain evidence="3 6">PS6</strain>
    </source>
</reference>
<feature type="domain" description="Pesticidal crystal protein" evidence="2">
    <location>
        <begin position="64"/>
        <end position="127"/>
    </location>
</feature>
<dbReference type="Pfam" id="PF03945">
    <property type="entry name" value="Endotoxin_N"/>
    <property type="match status" value="1"/>
</dbReference>
<evidence type="ECO:0000313" key="3">
    <source>
        <dbReference type="EMBL" id="PAF55271.1"/>
    </source>
</evidence>
<evidence type="ECO:0000313" key="6">
    <source>
        <dbReference type="Proteomes" id="UP000217033"/>
    </source>
</evidence>
<evidence type="ECO:0000313" key="4">
    <source>
        <dbReference type="EMBL" id="PAK20974.1"/>
    </source>
</evidence>
<dbReference type="AlphaFoldDB" id="A0A1W1WVD7"/>
<dbReference type="RefSeq" id="WP_084231833.1">
    <property type="nucleotide sequence ID" value="NZ_CP166874.1"/>
</dbReference>
<dbReference type="Proteomes" id="UP000216943">
    <property type="component" value="Unassembled WGS sequence"/>
</dbReference>
<dbReference type="STRING" id="33922.SAMN02745179_00039"/>